<evidence type="ECO:0000313" key="4">
    <source>
        <dbReference type="Proteomes" id="UP000834106"/>
    </source>
</evidence>
<dbReference type="PANTHER" id="PTHR45496">
    <property type="entry name" value="CHAPERONE DNAJ-DOMAIN SUPERFAMILY PROTEIN"/>
    <property type="match status" value="1"/>
</dbReference>
<feature type="region of interest" description="Disordered" evidence="1">
    <location>
        <begin position="280"/>
        <end position="321"/>
    </location>
</feature>
<dbReference type="Pfam" id="PF23551">
    <property type="entry name" value="Zn_ribbon_20"/>
    <property type="match status" value="1"/>
</dbReference>
<feature type="compositionally biased region" description="Polar residues" evidence="1">
    <location>
        <begin position="280"/>
        <end position="290"/>
    </location>
</feature>
<accession>A0AAD2EFQ1</accession>
<evidence type="ECO:0000259" key="2">
    <source>
        <dbReference type="PROSITE" id="PS50076"/>
    </source>
</evidence>
<sequence>MEQSFFPTTTTRSEALRWLTIAEKLLSARDLLGSKAFATRARDSDPTLLQAEYILAVIDTLIAGDRRINNNQLDWYSILQAPHQCHDSELIANRYSRLALLLNPQKNNFLFADQAFRLVVDAWSVLSNPSRKSVYDKELGFQLQRQPDPFNPVSAQEHLTIPSMQQNFNFFGGSSSSGSPHVPQPLVHSSSATSVSHIPQAQVPGHVVALDPLTFGSSAEQVSKQPVHSFINFPSGGNIAFASWMGSGSVSTQEQVNIQPQNSYPCFTGNVASASRLTQEQVNKQPQPEQKYSKVTDESHQTSQNTPVDENIEEVERADAPAGDGVPTFWTACPYCYHMYEYPRVYTDCTLRCQKCKRAFQAVAIPSPPPIADEQEQYFCCWGFLPLGVSMANMKKNRGAASQWTPFSPMFASPQMGNVTSANNKAGRKSSAPRVYIDDDDDIVELSISNSSESDVDWKNDMEKKKKKKKVNSVKGKRAGGKPNKNLKKAQVDKAINVNVQDELVTAQEVEAPNKSMGEPSKKGCGTNARKQPGRVAKNVEKLDLNVEFSNEVEEPTLRVNQGNGSERGEDDNMVGIGFFEGLDEFLSNLPILNVVGNDKAKAA</sequence>
<feature type="compositionally biased region" description="Basic residues" evidence="1">
    <location>
        <begin position="465"/>
        <end position="488"/>
    </location>
</feature>
<feature type="region of interest" description="Disordered" evidence="1">
    <location>
        <begin position="513"/>
        <end position="532"/>
    </location>
</feature>
<dbReference type="SUPFAM" id="SSF46565">
    <property type="entry name" value="Chaperone J-domain"/>
    <property type="match status" value="1"/>
</dbReference>
<dbReference type="Pfam" id="PF00226">
    <property type="entry name" value="DnaJ"/>
    <property type="match status" value="1"/>
</dbReference>
<feature type="region of interest" description="Disordered" evidence="1">
    <location>
        <begin position="452"/>
        <end position="488"/>
    </location>
</feature>
<dbReference type="InterPro" id="IPR036869">
    <property type="entry name" value="J_dom_sf"/>
</dbReference>
<dbReference type="EMBL" id="OU503057">
    <property type="protein sequence ID" value="CAI9786235.1"/>
    <property type="molecule type" value="Genomic_DNA"/>
</dbReference>
<feature type="region of interest" description="Disordered" evidence="1">
    <location>
        <begin position="172"/>
        <end position="193"/>
    </location>
</feature>
<keyword evidence="4" id="KW-1185">Reference proteome</keyword>
<dbReference type="AlphaFoldDB" id="A0AAD2EFQ1"/>
<dbReference type="InterPro" id="IPR001623">
    <property type="entry name" value="DnaJ_domain"/>
</dbReference>
<name>A0AAD2EFQ1_9LAMI</name>
<dbReference type="SMART" id="SM00271">
    <property type="entry name" value="DnaJ"/>
    <property type="match status" value="1"/>
</dbReference>
<protein>
    <recommendedName>
        <fullName evidence="2">J domain-containing protein</fullName>
    </recommendedName>
</protein>
<dbReference type="Gene3D" id="1.10.287.110">
    <property type="entry name" value="DnaJ domain"/>
    <property type="match status" value="1"/>
</dbReference>
<evidence type="ECO:0000256" key="1">
    <source>
        <dbReference type="SAM" id="MobiDB-lite"/>
    </source>
</evidence>
<dbReference type="CDD" id="cd06257">
    <property type="entry name" value="DnaJ"/>
    <property type="match status" value="1"/>
</dbReference>
<feature type="compositionally biased region" description="Basic and acidic residues" evidence="1">
    <location>
        <begin position="291"/>
        <end position="300"/>
    </location>
</feature>
<proteinExistence type="predicted"/>
<dbReference type="PANTHER" id="PTHR45496:SF19">
    <property type="entry name" value="J DOMAIN-CONTAINING PROTEIN"/>
    <property type="match status" value="1"/>
</dbReference>
<feature type="domain" description="J" evidence="2">
    <location>
        <begin position="74"/>
        <end position="139"/>
    </location>
</feature>
<dbReference type="PROSITE" id="PS00636">
    <property type="entry name" value="DNAJ_1"/>
    <property type="match status" value="1"/>
</dbReference>
<dbReference type="InterPro" id="IPR018253">
    <property type="entry name" value="DnaJ_domain_CS"/>
</dbReference>
<evidence type="ECO:0000313" key="3">
    <source>
        <dbReference type="EMBL" id="CAI9786235.1"/>
    </source>
</evidence>
<reference evidence="3" key="1">
    <citation type="submission" date="2023-05" db="EMBL/GenBank/DDBJ databases">
        <authorList>
            <person name="Huff M."/>
        </authorList>
    </citation>
    <scope>NUCLEOTIDE SEQUENCE</scope>
</reference>
<dbReference type="PROSITE" id="PS50076">
    <property type="entry name" value="DNAJ_2"/>
    <property type="match status" value="1"/>
</dbReference>
<dbReference type="InterPro" id="IPR056988">
    <property type="entry name" value="Zn_ribbon_pln"/>
</dbReference>
<dbReference type="Proteomes" id="UP000834106">
    <property type="component" value="Chromosome 22"/>
</dbReference>
<organism evidence="3 4">
    <name type="scientific">Fraxinus pennsylvanica</name>
    <dbReference type="NCBI Taxonomy" id="56036"/>
    <lineage>
        <taxon>Eukaryota</taxon>
        <taxon>Viridiplantae</taxon>
        <taxon>Streptophyta</taxon>
        <taxon>Embryophyta</taxon>
        <taxon>Tracheophyta</taxon>
        <taxon>Spermatophyta</taxon>
        <taxon>Magnoliopsida</taxon>
        <taxon>eudicotyledons</taxon>
        <taxon>Gunneridae</taxon>
        <taxon>Pentapetalae</taxon>
        <taxon>asterids</taxon>
        <taxon>lamiids</taxon>
        <taxon>Lamiales</taxon>
        <taxon>Oleaceae</taxon>
        <taxon>Oleeae</taxon>
        <taxon>Fraxinus</taxon>
    </lineage>
</organism>
<dbReference type="InterPro" id="IPR053052">
    <property type="entry name" value="Imprinting_Balance_Reg"/>
</dbReference>
<gene>
    <name evidence="3" type="ORF">FPE_LOCUS33665</name>
</gene>